<reference evidence="2" key="1">
    <citation type="submission" date="2016-09" db="EMBL/GenBank/DDBJ databases">
        <authorList>
            <person name="Hebert L."/>
            <person name="Moumen B."/>
        </authorList>
    </citation>
    <scope>NUCLEOTIDE SEQUENCE [LARGE SCALE GENOMIC DNA]</scope>
    <source>
        <strain evidence="2">OVI</strain>
    </source>
</reference>
<accession>A0A1G4HYH2</accession>
<dbReference type="Proteomes" id="UP000195570">
    <property type="component" value="Unassembled WGS sequence"/>
</dbReference>
<sequence length="147" mass="15729">MQKGISDAQGFSSDAKRTDSCVYGISGATDKGSYNYGKGQDSTNACNGGSADGRSCVNYASLVKQAGGTALNKAVAWLKEIDAAEAAVLTRFTLIKKKEAEQTKMIALEDQMDELYQEALHADSENKQQPATKASTSAEPEKKKYCE</sequence>
<proteinExistence type="predicted"/>
<dbReference type="AlphaFoldDB" id="A0A1G4HYH2"/>
<dbReference type="GeneID" id="92382749"/>
<gene>
    <name evidence="2" type="ORF">TEOVI_000881500</name>
</gene>
<name>A0A1G4HYH2_TRYEQ</name>
<comment type="caution">
    <text evidence="2">The sequence shown here is derived from an EMBL/GenBank/DDBJ whole genome shotgun (WGS) entry which is preliminary data.</text>
</comment>
<evidence type="ECO:0000256" key="1">
    <source>
        <dbReference type="SAM" id="MobiDB-lite"/>
    </source>
</evidence>
<feature type="compositionally biased region" description="Polar residues" evidence="1">
    <location>
        <begin position="127"/>
        <end position="138"/>
    </location>
</feature>
<evidence type="ECO:0008006" key="4">
    <source>
        <dbReference type="Google" id="ProtNLM"/>
    </source>
</evidence>
<dbReference type="VEuPathDB" id="TriTrypDB:TEOVI_000881500"/>
<protein>
    <recommendedName>
        <fullName evidence="4">Trypanosomal VSG domain containing protein</fullName>
    </recommendedName>
</protein>
<organism evidence="2 3">
    <name type="scientific">Trypanosoma equiperdum</name>
    <dbReference type="NCBI Taxonomy" id="5694"/>
    <lineage>
        <taxon>Eukaryota</taxon>
        <taxon>Discoba</taxon>
        <taxon>Euglenozoa</taxon>
        <taxon>Kinetoplastea</taxon>
        <taxon>Metakinetoplastina</taxon>
        <taxon>Trypanosomatida</taxon>
        <taxon>Trypanosomatidae</taxon>
        <taxon>Trypanosoma</taxon>
    </lineage>
</organism>
<dbReference type="EMBL" id="CZPT02000039">
    <property type="protein sequence ID" value="SCU64302.1"/>
    <property type="molecule type" value="Genomic_DNA"/>
</dbReference>
<keyword evidence="3" id="KW-1185">Reference proteome</keyword>
<dbReference type="RefSeq" id="XP_067076083.1">
    <property type="nucleotide sequence ID" value="XM_067219982.1"/>
</dbReference>
<evidence type="ECO:0000313" key="3">
    <source>
        <dbReference type="Proteomes" id="UP000195570"/>
    </source>
</evidence>
<evidence type="ECO:0000313" key="2">
    <source>
        <dbReference type="EMBL" id="SCU64302.1"/>
    </source>
</evidence>
<feature type="region of interest" description="Disordered" evidence="1">
    <location>
        <begin position="117"/>
        <end position="147"/>
    </location>
</feature>